<evidence type="ECO:0000256" key="1">
    <source>
        <dbReference type="ARBA" id="ARBA00001946"/>
    </source>
</evidence>
<evidence type="ECO:0000256" key="3">
    <source>
        <dbReference type="ARBA" id="ARBA00022801"/>
    </source>
</evidence>
<dbReference type="PANTHER" id="PTHR31609:SF1">
    <property type="entry name" value="CARBOHYDRATE DEACETYLASE"/>
    <property type="match status" value="1"/>
</dbReference>
<dbReference type="GO" id="GO:0005975">
    <property type="term" value="P:carbohydrate metabolic process"/>
    <property type="evidence" value="ECO:0007669"/>
    <property type="project" value="InterPro"/>
</dbReference>
<gene>
    <name evidence="7" type="ORF">C7S20_07570</name>
</gene>
<dbReference type="InterPro" id="IPR011330">
    <property type="entry name" value="Glyco_hydro/deAcase_b/a-brl"/>
</dbReference>
<dbReference type="RefSeq" id="WP_107011918.1">
    <property type="nucleotide sequence ID" value="NZ_CP028136.1"/>
</dbReference>
<evidence type="ECO:0000256" key="4">
    <source>
        <dbReference type="ARBA" id="ARBA00022842"/>
    </source>
</evidence>
<sequence length="316" mass="36083">MKINTFKILLACVLLIYLPLKAQNSSKNIAERLGYPADAKLLIIHADDAGISHSQNVATINAMENGVVNSASIMVPCPWYPEIADYASKHSKNADFGLHLTVTSEWKNYKWGPTDSKDQVPSIVNENGYFYPSEDSIRLKAQAKDVEKEITAQIEKAKDYGIDFTHFDAHMGAIRTTPELMEVYIKKGREYRVPVLLSHEMSSLEGVRERMELTPQDIIVDHYFQADPEIFAKGMDQYYEGILKNLKPGLSTIIIHLAYDNEEMKAVTIEHPDWGNVWRQDDYNFFTSEKAKKLIKDNGIILVTWRELRDKIVRAE</sequence>
<accession>A0A2R3Z4E2</accession>
<dbReference type="SUPFAM" id="SSF88713">
    <property type="entry name" value="Glycoside hydrolase/deacetylase"/>
    <property type="match status" value="1"/>
</dbReference>
<dbReference type="GO" id="GO:0046872">
    <property type="term" value="F:metal ion binding"/>
    <property type="evidence" value="ECO:0007669"/>
    <property type="project" value="UniProtKB-KW"/>
</dbReference>
<dbReference type="CDD" id="cd10802">
    <property type="entry name" value="YdjC_TTHB029_like"/>
    <property type="match status" value="1"/>
</dbReference>
<keyword evidence="5" id="KW-0119">Carbohydrate metabolism</keyword>
<evidence type="ECO:0008006" key="9">
    <source>
        <dbReference type="Google" id="ProtNLM"/>
    </source>
</evidence>
<evidence type="ECO:0000256" key="2">
    <source>
        <dbReference type="ARBA" id="ARBA00022723"/>
    </source>
</evidence>
<evidence type="ECO:0000313" key="8">
    <source>
        <dbReference type="Proteomes" id="UP000241507"/>
    </source>
</evidence>
<evidence type="ECO:0000256" key="5">
    <source>
        <dbReference type="ARBA" id="ARBA00023277"/>
    </source>
</evidence>
<dbReference type="EMBL" id="CP028136">
    <property type="protein sequence ID" value="AVR45140.1"/>
    <property type="molecule type" value="Genomic_DNA"/>
</dbReference>
<dbReference type="Gene3D" id="3.20.20.370">
    <property type="entry name" value="Glycoside hydrolase/deacetylase"/>
    <property type="match status" value="1"/>
</dbReference>
<evidence type="ECO:0000313" key="7">
    <source>
        <dbReference type="EMBL" id="AVR45140.1"/>
    </source>
</evidence>
<keyword evidence="6" id="KW-0732">Signal</keyword>
<feature type="chain" id="PRO_5015345361" description="ChbG/HpnK family deacetylase" evidence="6">
    <location>
        <begin position="23"/>
        <end position="316"/>
    </location>
</feature>
<protein>
    <recommendedName>
        <fullName evidence="9">ChbG/HpnK family deacetylase</fullName>
    </recommendedName>
</protein>
<dbReference type="KEGG" id="grs:C7S20_07570"/>
<dbReference type="Proteomes" id="UP000241507">
    <property type="component" value="Chromosome"/>
</dbReference>
<proteinExistence type="predicted"/>
<dbReference type="PANTHER" id="PTHR31609">
    <property type="entry name" value="YDJC DEACETYLASE FAMILY MEMBER"/>
    <property type="match status" value="1"/>
</dbReference>
<evidence type="ECO:0000256" key="6">
    <source>
        <dbReference type="SAM" id="SignalP"/>
    </source>
</evidence>
<dbReference type="Pfam" id="PF04794">
    <property type="entry name" value="YdjC"/>
    <property type="match status" value="1"/>
</dbReference>
<keyword evidence="3" id="KW-0378">Hydrolase</keyword>
<organism evidence="7 8">
    <name type="scientific">Christiangramia fulva</name>
    <dbReference type="NCBI Taxonomy" id="2126553"/>
    <lineage>
        <taxon>Bacteria</taxon>
        <taxon>Pseudomonadati</taxon>
        <taxon>Bacteroidota</taxon>
        <taxon>Flavobacteriia</taxon>
        <taxon>Flavobacteriales</taxon>
        <taxon>Flavobacteriaceae</taxon>
        <taxon>Christiangramia</taxon>
    </lineage>
</organism>
<keyword evidence="4" id="KW-0460">Magnesium</keyword>
<comment type="cofactor">
    <cofactor evidence="1">
        <name>Mg(2+)</name>
        <dbReference type="ChEBI" id="CHEBI:18420"/>
    </cofactor>
</comment>
<keyword evidence="2" id="KW-0479">Metal-binding</keyword>
<dbReference type="GO" id="GO:0016787">
    <property type="term" value="F:hydrolase activity"/>
    <property type="evidence" value="ECO:0007669"/>
    <property type="project" value="UniProtKB-KW"/>
</dbReference>
<dbReference type="InterPro" id="IPR006879">
    <property type="entry name" value="YdjC-like"/>
</dbReference>
<reference evidence="8" key="1">
    <citation type="submission" date="2018-03" db="EMBL/GenBank/DDBJ databases">
        <title>Gramella fulva sp. nov., isolated from a dry surface of tidal flat.</title>
        <authorList>
            <person name="Hwang S.H."/>
            <person name="Hwang W.M."/>
            <person name="Kang K."/>
            <person name="Ahn T.-Y."/>
        </authorList>
    </citation>
    <scope>NUCLEOTIDE SEQUENCE [LARGE SCALE GENOMIC DNA]</scope>
    <source>
        <strain evidence="8">SH35</strain>
    </source>
</reference>
<name>A0A2R3Z4E2_9FLAO</name>
<dbReference type="OrthoDB" id="9774177at2"/>
<keyword evidence="8" id="KW-1185">Reference proteome</keyword>
<dbReference type="GO" id="GO:0019213">
    <property type="term" value="F:deacetylase activity"/>
    <property type="evidence" value="ECO:0007669"/>
    <property type="project" value="TreeGrafter"/>
</dbReference>
<feature type="signal peptide" evidence="6">
    <location>
        <begin position="1"/>
        <end position="22"/>
    </location>
</feature>
<dbReference type="AlphaFoldDB" id="A0A2R3Z4E2"/>